<feature type="compositionally biased region" description="Basic residues" evidence="2">
    <location>
        <begin position="2339"/>
        <end position="2349"/>
    </location>
</feature>
<dbReference type="GO" id="GO:0051276">
    <property type="term" value="P:chromosome organization"/>
    <property type="evidence" value="ECO:0007669"/>
    <property type="project" value="InterPro"/>
</dbReference>
<organism evidence="4 5">
    <name type="scientific">Chlorella sorokiniana</name>
    <name type="common">Freshwater green alga</name>
    <dbReference type="NCBI Taxonomy" id="3076"/>
    <lineage>
        <taxon>Eukaryota</taxon>
        <taxon>Viridiplantae</taxon>
        <taxon>Chlorophyta</taxon>
        <taxon>core chlorophytes</taxon>
        <taxon>Trebouxiophyceae</taxon>
        <taxon>Chlorellales</taxon>
        <taxon>Chlorellaceae</taxon>
        <taxon>Chlorella clade</taxon>
        <taxon>Chlorella</taxon>
    </lineage>
</organism>
<proteinExistence type="predicted"/>
<reference evidence="4 5" key="1">
    <citation type="journal article" date="2018" name="Plant J.">
        <title>Genome sequences of Chlorella sorokiniana UTEX 1602 and Micractinium conductrix SAG 241.80: implications to maltose excretion by a green alga.</title>
        <authorList>
            <person name="Arriola M.B."/>
            <person name="Velmurugan N."/>
            <person name="Zhang Y."/>
            <person name="Plunkett M.H."/>
            <person name="Hondzo H."/>
            <person name="Barney B.M."/>
        </authorList>
    </citation>
    <scope>NUCLEOTIDE SEQUENCE [LARGE SCALE GENOMIC DNA]</scope>
    <source>
        <strain evidence="5">UTEX 1602</strain>
    </source>
</reference>
<evidence type="ECO:0000313" key="4">
    <source>
        <dbReference type="EMBL" id="PRW58303.1"/>
    </source>
</evidence>
<dbReference type="OrthoDB" id="10036779at2759"/>
<sequence>MGSVRLVLPGSGAGDCRTPLPATLASLRAAAERHFGAELRGKDYVLTDTAKVFDSDADAAGLRDGATLVLAWAADRALAAPAREKISFQPHPKTLTMAGEFEYFAAQGRHPFVYALAEFVDNSLRATRRNGSRPRCITISLVVSGSNPATARGLVAIQDNGCGMSKQELADWAVMNLSMEERGAQPQEPAAGRGNGAAAAGAGRFLTGDLSFFGVGSKNAGFFMGSSIKVATKRADELYVHELCLAAADLEARYQAREEVYVEDMVHRNPGDPSTLTAMEQPFSMARAWVAAEGEPDGGALGDALGGDGTAGTGPSFTRVVIGDLKPDVLRQIMDGEQGGHVCQELAHLYHYYLHGEQGNRDGGGKKERLPNGEPFPEILLRYQVDSRTVWQRRLAEVDDDMETRLLRAQQAELPFTLQVPDKGTVSGVLYYFPFQNDAETVPVENPLTSAKPVTSPFRPGGATQRPVGTQLPRATQAPPRATQLGGGGGGGLAAMEEDEEDEGPDAWQTAPIFEAFWQGRLIPGARIDTLPFVEAVRQKRTAQAKDVIPDEAFRRLRGALFFGPAFRVTRNKLLFRDNLAEVLAGAVPGERQMEAKFKQWLQRCHSTLDKSVRFEALADARTQAAVRSKHGEATTAFERITDGSRTAAVGDVVRINAKPQLVGRVLFFTIPQATKEEGAYANGRVHVELLPAEVYGAGCEKQFSLRRLEAVLSEVEQQEHLQREMLKVLSSLRIEPMRFTTGQTLEFSAGATIPETTASVLNGAGQRMVKTAFTNERLMVTQRLWRLPPEGQGGAAAPGGEQQEGEEEAGGRAAKRQRKGRKGRARQDENADPAAGQAAGGDGAAAAAEAGLPPGSELLLSVENKTPNKETFQFARISDGLHKSGRYALEFVAAPASGGQPPLRAVVQLAVAPGSPCSFAVSGEGTAVAAVKELALGEVLPPLKVMFSDKYGNPVAMNPSATPPSLTIAAALPGGPDGELQSCGELQVVAAQAATEDGLIVSGLQLLGSEAAATAAAQAAAEGAEPTGLQLLSAGDGLSHPTARQAQAPLSKQGLPVAEVQLRISLASSPELEPVVLPLRLRAGAPHSLRLLPGNPWEEAAASPSAGGVVMLQHSAALAPFQAAAFDAWGNPTAPAPDLGFAVLAECEATAPRTKELAVGPTGLASIEGLAGGTSTRATGPATLRLSLKPYPTNQHTEAAVAAADPTHAIELPLAVEPSTLPVALQLLRDGTPLPTRVVEGEDGPSQVAVLEGLPAGSSAGGLKVALLDESGQPAACEVAGKVTLSWRSGSKKVTWGSQASTATPGIKLPPAKMPESVAEVSNHWVRFTSADPPLVLEAAVQMQAVPADPAIWTLSLVDQLTSQHAEELGTVQCGQLFVLEVEALDAFNNRCSGGGAALPQPQLALESEGPLQYNEAEWEQGWVSQGGEQVYSVCLAVAGHPGPLKITVRDSGGEGGTSLLTEDALTVELRAGPPAQLSVEGPGTLEVGTKAALPQLRVRVCDAAGNPTTSETFEVSLNSSALATDGSGRAASVSVAGGNKVKVKKGAAVFKDVRVSADEAGSYALRVQSASRKVAVADGVLHLLMQPLNAVTDLRVLLPETLEGGECQAGTGAEVHVAVLTENGMSLPPGVAAGALTLKVTPPGGGRSDVVAYSLAAPSEEAGEEPLQSEDGHFAFQLQELRAAGTYSAVAEYVEQRPELAAGLSKKDATLRSASVQFQVQPCQPVTLRLEAAQLPDKLAVTNGANAKQRLLLRNAAVQLEDEFGNAAPGGGVQVRFRLRYQGEGVGSSGSQLPALQAAQGRGQQETDERGRAFLGDLAIAEGSGRAAAGALECELVCEALGLYPSSSHELETDGEGWAVCWACPVLFSDDAARFAHIERLNQQRGELVTRRDELQQRLAGAQQALEGVQKEQSKMEKVLASKQKALAGPAPESVKSAQRELAKAQKAAAAQAAAEPEEALEARYGKGNAAASVDRALQSGDAGLVGVFAQLATVDDRQLGAVLAASQRGSLAVVVVADAAARQRVAAALARDKYPAPDMLPMTNMLPYTGKTGDSPGFAGASEQAHALQRAACRGADAPLAMPLPHTARMTQLRDKANGLGMSANDWPRGCLGFAVNLARPVHKGHRASVLYSMLGQALVFETLRDAEEYKEFLSQKLRHGSSTFLSLDGGRITSNGIVSGASFQVPPVERADYRFGSSGLLGENPVAAQAAEQAAALEEWVELLRSRDQLEASAVAAQADADAAEAECRGQLDEVEGRIAELEAQLALGDMKAAEGRGGRGGGGSAGGSARKRRSRRQQQSEEPAEQEVVVLEDDEQQQQQQQQQQQPPAGDGGKKRRRMQRMQG</sequence>
<keyword evidence="1" id="KW-0175">Coiled coil</keyword>
<dbReference type="GO" id="GO:0006302">
    <property type="term" value="P:double-strand break repair"/>
    <property type="evidence" value="ECO:0007669"/>
    <property type="project" value="InterPro"/>
</dbReference>
<evidence type="ECO:0000256" key="1">
    <source>
        <dbReference type="SAM" id="Coils"/>
    </source>
</evidence>
<feature type="region of interest" description="Disordered" evidence="2">
    <location>
        <begin position="450"/>
        <end position="494"/>
    </location>
</feature>
<gene>
    <name evidence="4" type="ORF">C2E21_3284</name>
</gene>
<accession>A0A2P6TW64</accession>
<dbReference type="InterPro" id="IPR055109">
    <property type="entry name" value="SMCHD1_S5"/>
</dbReference>
<feature type="compositionally biased region" description="Basic residues" evidence="2">
    <location>
        <begin position="814"/>
        <end position="825"/>
    </location>
</feature>
<dbReference type="SUPFAM" id="SSF75553">
    <property type="entry name" value="Smc hinge domain"/>
    <property type="match status" value="1"/>
</dbReference>
<feature type="coiled-coil region" evidence="1">
    <location>
        <begin position="1880"/>
        <end position="1957"/>
    </location>
</feature>
<dbReference type="GO" id="GO:0005524">
    <property type="term" value="F:ATP binding"/>
    <property type="evidence" value="ECO:0007669"/>
    <property type="project" value="InterPro"/>
</dbReference>
<evidence type="ECO:0000259" key="3">
    <source>
        <dbReference type="Pfam" id="PF22899"/>
    </source>
</evidence>
<dbReference type="InterPro" id="IPR038892">
    <property type="entry name" value="SMCHD1"/>
</dbReference>
<dbReference type="InterPro" id="IPR036277">
    <property type="entry name" value="SMC_hinge_sf"/>
</dbReference>
<feature type="region of interest" description="Disordered" evidence="2">
    <location>
        <begin position="2276"/>
        <end position="2349"/>
    </location>
</feature>
<feature type="domain" description="SMCHD1 ribosomal S5" evidence="3">
    <location>
        <begin position="400"/>
        <end position="607"/>
    </location>
</feature>
<evidence type="ECO:0000256" key="2">
    <source>
        <dbReference type="SAM" id="MobiDB-lite"/>
    </source>
</evidence>
<dbReference type="Proteomes" id="UP000239899">
    <property type="component" value="Unassembled WGS sequence"/>
</dbReference>
<evidence type="ECO:0000313" key="5">
    <source>
        <dbReference type="Proteomes" id="UP000239899"/>
    </source>
</evidence>
<dbReference type="SUPFAM" id="SSF55874">
    <property type="entry name" value="ATPase domain of HSP90 chaperone/DNA topoisomerase II/histidine kinase"/>
    <property type="match status" value="1"/>
</dbReference>
<dbReference type="EMBL" id="LHPG02000005">
    <property type="protein sequence ID" value="PRW58303.1"/>
    <property type="molecule type" value="Genomic_DNA"/>
</dbReference>
<feature type="coiled-coil region" evidence="1">
    <location>
        <begin position="2231"/>
        <end position="2276"/>
    </location>
</feature>
<comment type="caution">
    <text evidence="4">The sequence shown here is derived from an EMBL/GenBank/DDBJ whole genome shotgun (WGS) entry which is preliminary data.</text>
</comment>
<dbReference type="Gene3D" id="3.30.565.10">
    <property type="entry name" value="Histidine kinase-like ATPase, C-terminal domain"/>
    <property type="match status" value="1"/>
</dbReference>
<keyword evidence="5" id="KW-1185">Reference proteome</keyword>
<dbReference type="Pfam" id="PF22899">
    <property type="entry name" value="SMCHD1_S5"/>
    <property type="match status" value="1"/>
</dbReference>
<protein>
    <submittedName>
        <fullName evidence="4">Structural maintenance of chromosomes flexible hinge domain-containing 1</fullName>
    </submittedName>
</protein>
<dbReference type="InterPro" id="IPR036890">
    <property type="entry name" value="HATPase_C_sf"/>
</dbReference>
<dbReference type="PANTHER" id="PTHR22640:SF2">
    <property type="entry name" value="STRUCTURAL MAINTENANCE OF CHROMOSOMES FLEXIBLE HINGE DOMAIN-CONTAINING PROTEIN 1"/>
    <property type="match status" value="1"/>
</dbReference>
<dbReference type="Pfam" id="PF13589">
    <property type="entry name" value="HATPase_c_3"/>
    <property type="match status" value="1"/>
</dbReference>
<dbReference type="GO" id="GO:0005694">
    <property type="term" value="C:chromosome"/>
    <property type="evidence" value="ECO:0007669"/>
    <property type="project" value="InterPro"/>
</dbReference>
<feature type="compositionally biased region" description="Acidic residues" evidence="2">
    <location>
        <begin position="2307"/>
        <end position="2321"/>
    </location>
</feature>
<feature type="region of interest" description="Disordered" evidence="2">
    <location>
        <begin position="789"/>
        <end position="850"/>
    </location>
</feature>
<dbReference type="PANTHER" id="PTHR22640">
    <property type="entry name" value="STRUCTURAL MAINTENANCE OF CHROMOSOMES FLEXIBLE HINGE DOMAIN-CONTAINING PROTEIN 1"/>
    <property type="match status" value="1"/>
</dbReference>
<feature type="compositionally biased region" description="Low complexity" evidence="2">
    <location>
        <begin position="2322"/>
        <end position="2331"/>
    </location>
</feature>
<name>A0A2P6TW64_CHLSO</name>